<dbReference type="AlphaFoldDB" id="A0AAW1J699"/>
<accession>A0AAW1J699</accession>
<keyword evidence="2" id="KW-1185">Reference proteome</keyword>
<reference evidence="1" key="1">
    <citation type="submission" date="2024-03" db="EMBL/GenBank/DDBJ databases">
        <title>WGS assembly of Saponaria officinalis var. Norfolk2.</title>
        <authorList>
            <person name="Jenkins J."/>
            <person name="Shu S."/>
            <person name="Grimwood J."/>
            <person name="Barry K."/>
            <person name="Goodstein D."/>
            <person name="Schmutz J."/>
            <person name="Leebens-Mack J."/>
            <person name="Osbourn A."/>
        </authorList>
    </citation>
    <scope>NUCLEOTIDE SEQUENCE [LARGE SCALE GENOMIC DNA]</scope>
    <source>
        <strain evidence="1">JIC</strain>
    </source>
</reference>
<sequence length="105" mass="11916">MFVTSTFDVIYPSYFLTFSSLPFLHRRFSPSPNCHPIDHISPSLPPASQPLFNILLPFPRSAFYPLSKVCTISKIKPLYSDVDTSKDDPLSNFLRKEVDLGSLCF</sequence>
<protein>
    <submittedName>
        <fullName evidence="1">Uncharacterized protein</fullName>
    </submittedName>
</protein>
<organism evidence="1 2">
    <name type="scientific">Saponaria officinalis</name>
    <name type="common">Common soapwort</name>
    <name type="synonym">Lychnis saponaria</name>
    <dbReference type="NCBI Taxonomy" id="3572"/>
    <lineage>
        <taxon>Eukaryota</taxon>
        <taxon>Viridiplantae</taxon>
        <taxon>Streptophyta</taxon>
        <taxon>Embryophyta</taxon>
        <taxon>Tracheophyta</taxon>
        <taxon>Spermatophyta</taxon>
        <taxon>Magnoliopsida</taxon>
        <taxon>eudicotyledons</taxon>
        <taxon>Gunneridae</taxon>
        <taxon>Pentapetalae</taxon>
        <taxon>Caryophyllales</taxon>
        <taxon>Caryophyllaceae</taxon>
        <taxon>Caryophylleae</taxon>
        <taxon>Saponaria</taxon>
    </lineage>
</organism>
<dbReference type="EMBL" id="JBDFQZ010000008">
    <property type="protein sequence ID" value="KAK9698251.1"/>
    <property type="molecule type" value="Genomic_DNA"/>
</dbReference>
<name>A0AAW1J699_SAPOF</name>
<evidence type="ECO:0000313" key="1">
    <source>
        <dbReference type="EMBL" id="KAK9698251.1"/>
    </source>
</evidence>
<gene>
    <name evidence="1" type="ORF">RND81_08G091500</name>
</gene>
<dbReference type="Proteomes" id="UP001443914">
    <property type="component" value="Unassembled WGS sequence"/>
</dbReference>
<evidence type="ECO:0000313" key="2">
    <source>
        <dbReference type="Proteomes" id="UP001443914"/>
    </source>
</evidence>
<proteinExistence type="predicted"/>
<comment type="caution">
    <text evidence="1">The sequence shown here is derived from an EMBL/GenBank/DDBJ whole genome shotgun (WGS) entry which is preliminary data.</text>
</comment>